<dbReference type="AlphaFoldDB" id="A0A8J4YET6"/>
<evidence type="ECO:0000313" key="3">
    <source>
        <dbReference type="Proteomes" id="UP000770661"/>
    </source>
</evidence>
<evidence type="ECO:0000256" key="1">
    <source>
        <dbReference type="SAM" id="MobiDB-lite"/>
    </source>
</evidence>
<sequence>MTASPISRAWHCGRVKQILNYPCRDEGIELPGETPELRQTSTAASCAIPSARRLISAPSGSHYPRRPPPQRQPTTLQRTHHTTRRPALQETTRKGLKPGDKKHLSIGVVLPYSTFHRRSYVKAIKSALFQQMQAQEYQPDQQTYTTSVLLTRRCFPWTDQPKQREK</sequence>
<evidence type="ECO:0000313" key="2">
    <source>
        <dbReference type="EMBL" id="KAG0721554.1"/>
    </source>
</evidence>
<accession>A0A8J4YET6</accession>
<protein>
    <submittedName>
        <fullName evidence="2">Uncharacterized protein</fullName>
    </submittedName>
</protein>
<dbReference type="EMBL" id="JACEEZ010010941">
    <property type="protein sequence ID" value="KAG0721554.1"/>
    <property type="molecule type" value="Genomic_DNA"/>
</dbReference>
<organism evidence="2 3">
    <name type="scientific">Chionoecetes opilio</name>
    <name type="common">Atlantic snow crab</name>
    <name type="synonym">Cancer opilio</name>
    <dbReference type="NCBI Taxonomy" id="41210"/>
    <lineage>
        <taxon>Eukaryota</taxon>
        <taxon>Metazoa</taxon>
        <taxon>Ecdysozoa</taxon>
        <taxon>Arthropoda</taxon>
        <taxon>Crustacea</taxon>
        <taxon>Multicrustacea</taxon>
        <taxon>Malacostraca</taxon>
        <taxon>Eumalacostraca</taxon>
        <taxon>Eucarida</taxon>
        <taxon>Decapoda</taxon>
        <taxon>Pleocyemata</taxon>
        <taxon>Brachyura</taxon>
        <taxon>Eubrachyura</taxon>
        <taxon>Majoidea</taxon>
        <taxon>Majidae</taxon>
        <taxon>Chionoecetes</taxon>
    </lineage>
</organism>
<dbReference type="Proteomes" id="UP000770661">
    <property type="component" value="Unassembled WGS sequence"/>
</dbReference>
<keyword evidence="3" id="KW-1185">Reference proteome</keyword>
<reference evidence="2" key="1">
    <citation type="submission" date="2020-07" db="EMBL/GenBank/DDBJ databases">
        <title>The High-quality genome of the commercially important snow crab, Chionoecetes opilio.</title>
        <authorList>
            <person name="Jeong J.-H."/>
            <person name="Ryu S."/>
        </authorList>
    </citation>
    <scope>NUCLEOTIDE SEQUENCE</scope>
    <source>
        <strain evidence="2">MADBK_172401_WGS</strain>
        <tissue evidence="2">Digestive gland</tissue>
    </source>
</reference>
<gene>
    <name evidence="2" type="ORF">GWK47_046235</name>
</gene>
<proteinExistence type="predicted"/>
<comment type="caution">
    <text evidence="2">The sequence shown here is derived from an EMBL/GenBank/DDBJ whole genome shotgun (WGS) entry which is preliminary data.</text>
</comment>
<feature type="compositionally biased region" description="Basic and acidic residues" evidence="1">
    <location>
        <begin position="91"/>
        <end position="101"/>
    </location>
</feature>
<feature type="region of interest" description="Disordered" evidence="1">
    <location>
        <begin position="56"/>
        <end position="101"/>
    </location>
</feature>
<name>A0A8J4YET6_CHIOP</name>